<dbReference type="GO" id="GO:0015627">
    <property type="term" value="C:type II protein secretion system complex"/>
    <property type="evidence" value="ECO:0007669"/>
    <property type="project" value="InterPro"/>
</dbReference>
<organism evidence="3 4">
    <name type="scientific">Candidatus Woesebacteria bacterium RIFCSPLOWO2_01_FULL_39_10b</name>
    <dbReference type="NCBI Taxonomy" id="1802517"/>
    <lineage>
        <taxon>Bacteria</taxon>
        <taxon>Candidatus Woeseibacteriota</taxon>
    </lineage>
</organism>
<dbReference type="Pfam" id="PF07963">
    <property type="entry name" value="N_methyl"/>
    <property type="match status" value="1"/>
</dbReference>
<dbReference type="InterPro" id="IPR012902">
    <property type="entry name" value="N_methyl_site"/>
</dbReference>
<keyword evidence="2" id="KW-0812">Transmembrane</keyword>
<proteinExistence type="predicted"/>
<dbReference type="PRINTS" id="PR00813">
    <property type="entry name" value="BCTERIALGSPG"/>
</dbReference>
<comment type="caution">
    <text evidence="3">The sequence shown here is derived from an EMBL/GenBank/DDBJ whole genome shotgun (WGS) entry which is preliminary data.</text>
</comment>
<dbReference type="PANTHER" id="PTHR30093">
    <property type="entry name" value="GENERAL SECRETION PATHWAY PROTEIN G"/>
    <property type="match status" value="1"/>
</dbReference>
<protein>
    <recommendedName>
        <fullName evidence="5">Type II secretion system protein GspG C-terminal domain-containing protein</fullName>
    </recommendedName>
</protein>
<keyword evidence="2" id="KW-0472">Membrane</keyword>
<dbReference type="InterPro" id="IPR045584">
    <property type="entry name" value="Pilin-like"/>
</dbReference>
<evidence type="ECO:0008006" key="5">
    <source>
        <dbReference type="Google" id="ProtNLM"/>
    </source>
</evidence>
<evidence type="ECO:0000256" key="1">
    <source>
        <dbReference type="ARBA" id="ARBA00022481"/>
    </source>
</evidence>
<dbReference type="STRING" id="1802517.A2892_00240"/>
<dbReference type="GO" id="GO:0015628">
    <property type="term" value="P:protein secretion by the type II secretion system"/>
    <property type="evidence" value="ECO:0007669"/>
    <property type="project" value="InterPro"/>
</dbReference>
<sequence>MNLNLKSQNSLSTENSEKWETNPNLISWKLGFPIKNFGFTLIELLIVIAILGGLATILLMRFPASQRRARDARKRSDIKQYQVAMETYAARNRGNFFVALGNLATPANCGTTLLNLTTCPDDSRGNPFNYQIRSDLTQYVLWGTLEQGNDAGATLFFVVCSDGRTADSLVNGGPVCPL</sequence>
<reference evidence="3 4" key="1">
    <citation type="journal article" date="2016" name="Nat. Commun.">
        <title>Thousands of microbial genomes shed light on interconnected biogeochemical processes in an aquifer system.</title>
        <authorList>
            <person name="Anantharaman K."/>
            <person name="Brown C.T."/>
            <person name="Hug L.A."/>
            <person name="Sharon I."/>
            <person name="Castelle C.J."/>
            <person name="Probst A.J."/>
            <person name="Thomas B.C."/>
            <person name="Singh A."/>
            <person name="Wilkins M.J."/>
            <person name="Karaoz U."/>
            <person name="Brodie E.L."/>
            <person name="Williams K.H."/>
            <person name="Hubbard S.S."/>
            <person name="Banfield J.F."/>
        </authorList>
    </citation>
    <scope>NUCLEOTIDE SEQUENCE [LARGE SCALE GENOMIC DNA]</scope>
</reference>
<dbReference type="Gene3D" id="3.30.700.10">
    <property type="entry name" value="Glycoprotein, Type 4 Pilin"/>
    <property type="match status" value="1"/>
</dbReference>
<dbReference type="InterPro" id="IPR000983">
    <property type="entry name" value="Bac_GSPG_pilin"/>
</dbReference>
<keyword evidence="2" id="KW-1133">Transmembrane helix</keyword>
<feature type="transmembrane region" description="Helical" evidence="2">
    <location>
        <begin position="37"/>
        <end position="60"/>
    </location>
</feature>
<dbReference type="Proteomes" id="UP000176404">
    <property type="component" value="Unassembled WGS sequence"/>
</dbReference>
<name>A0A1F8BAR2_9BACT</name>
<dbReference type="NCBIfam" id="TIGR02532">
    <property type="entry name" value="IV_pilin_GFxxxE"/>
    <property type="match status" value="1"/>
</dbReference>
<keyword evidence="1" id="KW-0488">Methylation</keyword>
<evidence type="ECO:0000313" key="3">
    <source>
        <dbReference type="EMBL" id="OGM60448.1"/>
    </source>
</evidence>
<dbReference type="SUPFAM" id="SSF54523">
    <property type="entry name" value="Pili subunits"/>
    <property type="match status" value="1"/>
</dbReference>
<dbReference type="EMBL" id="MGHD01000004">
    <property type="protein sequence ID" value="OGM60448.1"/>
    <property type="molecule type" value="Genomic_DNA"/>
</dbReference>
<evidence type="ECO:0000256" key="2">
    <source>
        <dbReference type="SAM" id="Phobius"/>
    </source>
</evidence>
<accession>A0A1F8BAR2</accession>
<gene>
    <name evidence="3" type="ORF">A2892_00240</name>
</gene>
<dbReference type="AlphaFoldDB" id="A0A1F8BAR2"/>
<evidence type="ECO:0000313" key="4">
    <source>
        <dbReference type="Proteomes" id="UP000176404"/>
    </source>
</evidence>